<gene>
    <name evidence="2" type="ORF">FKR81_30920</name>
</gene>
<feature type="transmembrane region" description="Helical" evidence="1">
    <location>
        <begin position="157"/>
        <end position="178"/>
    </location>
</feature>
<dbReference type="AlphaFoldDB" id="A0A563EL78"/>
<evidence type="ECO:0000313" key="2">
    <source>
        <dbReference type="EMBL" id="TWP47758.1"/>
    </source>
</evidence>
<feature type="transmembrane region" description="Helical" evidence="1">
    <location>
        <begin position="93"/>
        <end position="117"/>
    </location>
</feature>
<name>A0A563EL78_9PSEU</name>
<sequence>MTEPQEPSRYQVTQMQPGYGWAPVPMPSVTPYELKPPRPATLTTASWVWLAATLLGVLSMPLLLWVNSESIATSIFEDSRHQPEPLTLEEARITVTVLVFLALFGALVLSIPFVIGALRLRSGKNWPRVMLSVLGGVTLIYDLALFAGSLAAGQWQYGVVMAVATAGLTIAGIVLMFLPPSNAYVSMSDFR</sequence>
<dbReference type="RefSeq" id="WP_146357282.1">
    <property type="nucleotide sequence ID" value="NZ_VOBR01000024.1"/>
</dbReference>
<accession>A0A563EL78</accession>
<evidence type="ECO:0000256" key="1">
    <source>
        <dbReference type="SAM" id="Phobius"/>
    </source>
</evidence>
<comment type="caution">
    <text evidence="2">The sequence shown here is derived from an EMBL/GenBank/DDBJ whole genome shotgun (WGS) entry which is preliminary data.</text>
</comment>
<reference evidence="2 3" key="1">
    <citation type="submission" date="2019-07" db="EMBL/GenBank/DDBJ databases">
        <title>Lentzea xizangensis sp. nov., isolated from Qinghai-Tibetan Plateau Soils.</title>
        <authorList>
            <person name="Huang J."/>
        </authorList>
    </citation>
    <scope>NUCLEOTIDE SEQUENCE [LARGE SCALE GENOMIC DNA]</scope>
    <source>
        <strain evidence="2 3">FXJ1.1311</strain>
    </source>
</reference>
<keyword evidence="3" id="KW-1185">Reference proteome</keyword>
<dbReference type="OrthoDB" id="3831145at2"/>
<keyword evidence="1" id="KW-1133">Transmembrane helix</keyword>
<proteinExistence type="predicted"/>
<dbReference type="EMBL" id="VOBR01000024">
    <property type="protein sequence ID" value="TWP47758.1"/>
    <property type="molecule type" value="Genomic_DNA"/>
</dbReference>
<feature type="transmembrane region" description="Helical" evidence="1">
    <location>
        <begin position="129"/>
        <end position="151"/>
    </location>
</feature>
<organism evidence="2 3">
    <name type="scientific">Lentzea tibetensis</name>
    <dbReference type="NCBI Taxonomy" id="2591470"/>
    <lineage>
        <taxon>Bacteria</taxon>
        <taxon>Bacillati</taxon>
        <taxon>Actinomycetota</taxon>
        <taxon>Actinomycetes</taxon>
        <taxon>Pseudonocardiales</taxon>
        <taxon>Pseudonocardiaceae</taxon>
        <taxon>Lentzea</taxon>
    </lineage>
</organism>
<keyword evidence="1" id="KW-0812">Transmembrane</keyword>
<evidence type="ECO:0000313" key="3">
    <source>
        <dbReference type="Proteomes" id="UP000316639"/>
    </source>
</evidence>
<keyword evidence="1" id="KW-0472">Membrane</keyword>
<feature type="transmembrane region" description="Helical" evidence="1">
    <location>
        <begin position="47"/>
        <end position="66"/>
    </location>
</feature>
<protein>
    <submittedName>
        <fullName evidence="2">Uncharacterized protein</fullName>
    </submittedName>
</protein>
<dbReference type="Proteomes" id="UP000316639">
    <property type="component" value="Unassembled WGS sequence"/>
</dbReference>